<organism evidence="2 3">
    <name type="scientific">Streptomyces shenzhenensis</name>
    <dbReference type="NCBI Taxonomy" id="943815"/>
    <lineage>
        <taxon>Bacteria</taxon>
        <taxon>Bacillati</taxon>
        <taxon>Actinomycetota</taxon>
        <taxon>Actinomycetes</taxon>
        <taxon>Kitasatosporales</taxon>
        <taxon>Streptomycetaceae</taxon>
        <taxon>Streptomyces</taxon>
    </lineage>
</organism>
<dbReference type="GO" id="GO:0016747">
    <property type="term" value="F:acyltransferase activity, transferring groups other than amino-acyl groups"/>
    <property type="evidence" value="ECO:0007669"/>
    <property type="project" value="InterPro"/>
</dbReference>
<keyword evidence="3" id="KW-1185">Reference proteome</keyword>
<evidence type="ECO:0000259" key="1">
    <source>
        <dbReference type="PROSITE" id="PS51186"/>
    </source>
</evidence>
<evidence type="ECO:0000313" key="3">
    <source>
        <dbReference type="Proteomes" id="UP000270471"/>
    </source>
</evidence>
<protein>
    <submittedName>
        <fullName evidence="2">GNAT family N-acetyltransferase</fullName>
    </submittedName>
</protein>
<reference evidence="2 3" key="1">
    <citation type="submission" date="2017-11" db="EMBL/GenBank/DDBJ databases">
        <title>Draft genome of actinobacteria isolated from guarana (Paullinia cupana (Mart.) Ducke.</title>
        <authorList>
            <person name="Siqueira K.A."/>
            <person name="Liotti R.G."/>
            <person name="Mendes T.A.O."/>
            <person name="Soares M.A."/>
        </authorList>
    </citation>
    <scope>NUCLEOTIDE SEQUENCE [LARGE SCALE GENOMIC DNA]</scope>
    <source>
        <strain evidence="2 3">193</strain>
    </source>
</reference>
<accession>A0A3M0IS43</accession>
<dbReference type="EMBL" id="PENI01000008">
    <property type="protein sequence ID" value="RMB84946.1"/>
    <property type="molecule type" value="Genomic_DNA"/>
</dbReference>
<dbReference type="InterPro" id="IPR000182">
    <property type="entry name" value="GNAT_dom"/>
</dbReference>
<dbReference type="OrthoDB" id="4256927at2"/>
<evidence type="ECO:0000313" key="2">
    <source>
        <dbReference type="EMBL" id="RMB84946.1"/>
    </source>
</evidence>
<name>A0A3M0IS43_9ACTN</name>
<dbReference type="PROSITE" id="PS51186">
    <property type="entry name" value="GNAT"/>
    <property type="match status" value="1"/>
</dbReference>
<comment type="caution">
    <text evidence="2">The sequence shown here is derived from an EMBL/GenBank/DDBJ whole genome shotgun (WGS) entry which is preliminary data.</text>
</comment>
<gene>
    <name evidence="2" type="ORF">CTZ28_15070</name>
</gene>
<feature type="domain" description="N-acetyltransferase" evidence="1">
    <location>
        <begin position="5"/>
        <end position="161"/>
    </location>
</feature>
<sequence>MRDESRVIRIGPQDVEGAAAMHRRCSVHTLWSRYHRAMGDPRSYLRTLLARPGSVHLAVRRTSGDIVAVAHLMPDRQNAEAALLVEDDWQNSGLGSRLLRGLGAQAVRGGWKEVYGLILPGDERIPVILRHASVPVRRLSEGGVTTVWAETDRIATALRLR</sequence>
<keyword evidence="2" id="KW-0808">Transferase</keyword>
<proteinExistence type="predicted"/>
<dbReference type="AlphaFoldDB" id="A0A3M0IS43"/>
<dbReference type="Proteomes" id="UP000270471">
    <property type="component" value="Unassembled WGS sequence"/>
</dbReference>
<dbReference type="Gene3D" id="3.40.630.30">
    <property type="match status" value="1"/>
</dbReference>
<dbReference type="InterPro" id="IPR016181">
    <property type="entry name" value="Acyl_CoA_acyltransferase"/>
</dbReference>
<dbReference type="SUPFAM" id="SSF55729">
    <property type="entry name" value="Acyl-CoA N-acyltransferases (Nat)"/>
    <property type="match status" value="1"/>
</dbReference>